<dbReference type="Proteomes" id="UP000199474">
    <property type="component" value="Unassembled WGS sequence"/>
</dbReference>
<dbReference type="PROSITE" id="PS52050">
    <property type="entry name" value="WYL"/>
    <property type="match status" value="1"/>
</dbReference>
<sequence>MERLLLKAVQTRQKIEMIYLNSDQRASHRIIRVLSFSETMVTAFCFKRGQIRTFKKDRILSIQPYYARRPGA</sequence>
<organism evidence="2 3">
    <name type="scientific">Lentibacillus persicus</name>
    <dbReference type="NCBI Taxonomy" id="640948"/>
    <lineage>
        <taxon>Bacteria</taxon>
        <taxon>Bacillati</taxon>
        <taxon>Bacillota</taxon>
        <taxon>Bacilli</taxon>
        <taxon>Bacillales</taxon>
        <taxon>Bacillaceae</taxon>
        <taxon>Lentibacillus</taxon>
    </lineage>
</organism>
<dbReference type="STRING" id="640948.SAMN05216238_101147"/>
<dbReference type="EMBL" id="FOMR01000001">
    <property type="protein sequence ID" value="SFD39676.1"/>
    <property type="molecule type" value="Genomic_DNA"/>
</dbReference>
<dbReference type="OrthoDB" id="2112405at2"/>
<reference evidence="3" key="1">
    <citation type="submission" date="2016-10" db="EMBL/GenBank/DDBJ databases">
        <authorList>
            <person name="Varghese N."/>
            <person name="Submissions S."/>
        </authorList>
    </citation>
    <scope>NUCLEOTIDE SEQUENCE [LARGE SCALE GENOMIC DNA]</scope>
    <source>
        <strain evidence="3">DSM 22530</strain>
    </source>
</reference>
<gene>
    <name evidence="2" type="ORF">SAMN05216238_101147</name>
</gene>
<evidence type="ECO:0000313" key="3">
    <source>
        <dbReference type="Proteomes" id="UP000199474"/>
    </source>
</evidence>
<dbReference type="AlphaFoldDB" id="A0A1I1RZF3"/>
<dbReference type="Pfam" id="PF13280">
    <property type="entry name" value="WYL"/>
    <property type="match status" value="1"/>
</dbReference>
<feature type="domain" description="WYL" evidence="1">
    <location>
        <begin position="4"/>
        <end position="63"/>
    </location>
</feature>
<evidence type="ECO:0000259" key="1">
    <source>
        <dbReference type="Pfam" id="PF13280"/>
    </source>
</evidence>
<dbReference type="InterPro" id="IPR026881">
    <property type="entry name" value="WYL_dom"/>
</dbReference>
<evidence type="ECO:0000313" key="2">
    <source>
        <dbReference type="EMBL" id="SFD39676.1"/>
    </source>
</evidence>
<accession>A0A1I1RZF3</accession>
<dbReference type="RefSeq" id="WP_090080010.1">
    <property type="nucleotide sequence ID" value="NZ_FOMR01000001.1"/>
</dbReference>
<name>A0A1I1RZF3_9BACI</name>
<protein>
    <recommendedName>
        <fullName evidence="1">WYL domain-containing protein</fullName>
    </recommendedName>
</protein>
<keyword evidence="3" id="KW-1185">Reference proteome</keyword>
<proteinExistence type="predicted"/>